<dbReference type="CDD" id="cd06206">
    <property type="entry name" value="bifunctional_CYPOR"/>
    <property type="match status" value="1"/>
</dbReference>
<evidence type="ECO:0000256" key="6">
    <source>
        <dbReference type="ARBA" id="ARBA00022643"/>
    </source>
</evidence>
<evidence type="ECO:0000256" key="15">
    <source>
        <dbReference type="ARBA" id="ARBA00049342"/>
    </source>
</evidence>
<dbReference type="PANTHER" id="PTHR19384:SF127">
    <property type="entry name" value="BIFUNCTIONAL CYTOCHROME P450_NADPH--P450 REDUCTASE"/>
    <property type="match status" value="1"/>
</dbReference>
<dbReference type="PANTHER" id="PTHR19384">
    <property type="entry name" value="NITRIC OXIDE SYNTHASE-RELATED"/>
    <property type="match status" value="1"/>
</dbReference>
<feature type="region of interest" description="Disordered" evidence="18">
    <location>
        <begin position="474"/>
        <end position="495"/>
    </location>
</feature>
<dbReference type="InterPro" id="IPR017972">
    <property type="entry name" value="Cyt_P450_CS"/>
</dbReference>
<dbReference type="PROSITE" id="PS50902">
    <property type="entry name" value="FLAVODOXIN_LIKE"/>
    <property type="match status" value="1"/>
</dbReference>
<dbReference type="OrthoDB" id="1470350at2759"/>
<evidence type="ECO:0000256" key="13">
    <source>
        <dbReference type="ARBA" id="ARBA00023033"/>
    </source>
</evidence>
<dbReference type="GO" id="GO:0005506">
    <property type="term" value="F:iron ion binding"/>
    <property type="evidence" value="ECO:0007669"/>
    <property type="project" value="UniProtKB-UniRule"/>
</dbReference>
<dbReference type="PROSITE" id="PS00086">
    <property type="entry name" value="CYTOCHROME_P450"/>
    <property type="match status" value="1"/>
</dbReference>
<dbReference type="Gene3D" id="1.10.630.10">
    <property type="entry name" value="Cytochrome P450"/>
    <property type="match status" value="1"/>
</dbReference>
<evidence type="ECO:0000256" key="8">
    <source>
        <dbReference type="ARBA" id="ARBA00022827"/>
    </source>
</evidence>
<dbReference type="GO" id="GO:0020037">
    <property type="term" value="F:heme binding"/>
    <property type="evidence" value="ECO:0007669"/>
    <property type="project" value="UniProtKB-UniRule"/>
</dbReference>
<proteinExistence type="inferred from homology"/>
<evidence type="ECO:0000259" key="19">
    <source>
        <dbReference type="PROSITE" id="PS50902"/>
    </source>
</evidence>
<protein>
    <recommendedName>
        <fullName evidence="16">Bifunctional cytochrome P450/NADPH--P450 reductase</fullName>
    </recommendedName>
    <domain>
        <recommendedName>
            <fullName evidence="16">Cytochrome P450</fullName>
            <ecNumber evidence="16">1.14.14.1</ecNumber>
        </recommendedName>
    </domain>
    <domain>
        <recommendedName>
            <fullName evidence="16">NADPH--cytochrome P450 reductase</fullName>
            <ecNumber evidence="16">1.6.2.4</ecNumber>
        </recommendedName>
    </domain>
</protein>
<dbReference type="Pfam" id="PF00258">
    <property type="entry name" value="Flavodoxin_1"/>
    <property type="match status" value="1"/>
</dbReference>
<feature type="domain" description="FAD-binding FR-type" evidence="20">
    <location>
        <begin position="681"/>
        <end position="906"/>
    </location>
</feature>
<dbReference type="InterPro" id="IPR002401">
    <property type="entry name" value="Cyt_P450_E_grp-I"/>
</dbReference>
<keyword evidence="5 16" id="KW-0285">Flavoprotein</keyword>
<dbReference type="Gene3D" id="3.40.50.80">
    <property type="entry name" value="Nucleotide-binding domain of ferredoxin-NADP reductase (FNR) module"/>
    <property type="match status" value="1"/>
</dbReference>
<dbReference type="InterPro" id="IPR017927">
    <property type="entry name" value="FAD-bd_FR_type"/>
</dbReference>
<dbReference type="Pfam" id="PF00175">
    <property type="entry name" value="NAD_binding_1"/>
    <property type="match status" value="1"/>
</dbReference>
<dbReference type="InterPro" id="IPR008254">
    <property type="entry name" value="Flavodoxin/NO_synth"/>
</dbReference>
<keyword evidence="8 16" id="KW-0274">FAD</keyword>
<evidence type="ECO:0000256" key="9">
    <source>
        <dbReference type="ARBA" id="ARBA00022857"/>
    </source>
</evidence>
<keyword evidence="13 16" id="KW-0503">Monooxygenase</keyword>
<evidence type="ECO:0000259" key="20">
    <source>
        <dbReference type="PROSITE" id="PS51384"/>
    </source>
</evidence>
<feature type="domain" description="Flavodoxin-like" evidence="19">
    <location>
        <begin position="501"/>
        <end position="643"/>
    </location>
</feature>
<comment type="similarity">
    <text evidence="2 16">In the N-terminal section; belongs to the cytochrome P450 family.</text>
</comment>
<dbReference type="InterPro" id="IPR036396">
    <property type="entry name" value="Cyt_P450_sf"/>
</dbReference>
<evidence type="ECO:0000256" key="5">
    <source>
        <dbReference type="ARBA" id="ARBA00022630"/>
    </source>
</evidence>
<sequence>MTANEAQDLKPIPEPPGLPLLGNINDFDRSFPLGSFLRLADQYGEIYQLRFPSTKTVIATTHALINELCDEKRFVKIPQGALAEVRNGVHDGLFTARPEEPNWGIAHRILMPAFGPMSIRNMFDDMHDIAAQLCMKWARYGPQNPIPVADDFTRLALDTISLCSMGYRFNSYYTSEMHPFIEAMGSFLLECGRRFARPPIPSWFYRNEDAKYWENVEVMQKTAQEVLNARKEQGSDRKDLLQAMLDGVDSKTGQHMTDQSIIDNLITFLIAGHETTSGLLSFTFYQLLKHPDAYRRAQEEVDSVVGKGRITVEHVTKLPYIAAILREVLRLNSPISLFAVQPREDTILGGKYPVKKGNNIGLFLTKLHVDPAVYGEDANEFKPERMMDEKFNKLPKNAWKPFGTGARACIGRPFAWQEALLIMAMLLQNFNFVLDDPNYTLKLKQTLTIKPNGFNMRAILRDGLTATELEHRLAGTQAPKESKKNGVAADASSSGKPTKKITILYGSNSGTCESLAQRVASDAPNHGFSAETVDCMDAAKGTLPKDQPVVVITASYEGQPPDNAGHFVSWVENIKDDKTLNGVEYAVFGCGHHDWAQTFHRIPKLVDEKLAQGGAQRLVKIGLSDAADSDIFTDFETWEDEVLWPALKKQYNIGESSSKDAAQAAAVKAVITSPRANGLRQDVSEALVMETRLLTADGEPPKKHIELKLPSDITYTAGDYLAVLPFNPKDNVRRVMRHFQLPWDAYITVETDAKLVVPTNEPISAYELLSAYVELSQPATRRNILTLAEAAKDPAEGETLKSLTTSEEGSPRASVLDLLEKYPSIDLPLGAFIAMLPPMRVRQYSVSSSPLHDPTRATLTFSVLSAPSISGQGKHLGVASNYLDSLDRGDKVHVAVRSSHAAFHLPRDPESVPIICVAAGTGLAPFRGFMQERAAMAAAGRALAPALLFFGCREPGRDDLYAEELAAWERAGAVTVVRAYSRTPELAGGARHVQDAIALRSEEFRALWSRGAKMYLCGSRAVGKSVRDVCVRMRVEEEKANGREISEEEANAWWEEMRNVRYATDVFD</sequence>
<dbReference type="SUPFAM" id="SSF48264">
    <property type="entry name" value="Cytochrome P450"/>
    <property type="match status" value="1"/>
</dbReference>
<dbReference type="eggNOG" id="KOG1158">
    <property type="taxonomic scope" value="Eukaryota"/>
</dbReference>
<dbReference type="EC" id="1.6.2.4" evidence="16"/>
<dbReference type="KEGG" id="ela:UCREL1_1152"/>
<dbReference type="SUPFAM" id="SSF52218">
    <property type="entry name" value="Flavoproteins"/>
    <property type="match status" value="1"/>
</dbReference>
<dbReference type="Proteomes" id="UP000012174">
    <property type="component" value="Unassembled WGS sequence"/>
</dbReference>
<dbReference type="PRINTS" id="PR00463">
    <property type="entry name" value="EP450I"/>
</dbReference>
<evidence type="ECO:0000256" key="10">
    <source>
        <dbReference type="ARBA" id="ARBA00022982"/>
    </source>
</evidence>
<dbReference type="InterPro" id="IPR023173">
    <property type="entry name" value="NADPH_Cyt_P450_Rdtase_alpha"/>
</dbReference>
<reference evidence="22" key="1">
    <citation type="journal article" date="2013" name="Genome Announc.">
        <title>Draft genome sequence of the grapevine dieback fungus Eutypa lata UCR-EL1.</title>
        <authorList>
            <person name="Blanco-Ulate B."/>
            <person name="Rolshausen P.E."/>
            <person name="Cantu D."/>
        </authorList>
    </citation>
    <scope>NUCLEOTIDE SEQUENCE [LARGE SCALE GENOMIC DNA]</scope>
    <source>
        <strain evidence="22">UCR-EL1</strain>
    </source>
</reference>
<evidence type="ECO:0000256" key="7">
    <source>
        <dbReference type="ARBA" id="ARBA00022723"/>
    </source>
</evidence>
<dbReference type="FunFam" id="2.40.30.10:FF:000198">
    <property type="entry name" value="Bifunctional cytochrome P450/NADPH--P450 reductase"/>
    <property type="match status" value="1"/>
</dbReference>
<dbReference type="InterPro" id="IPR001433">
    <property type="entry name" value="OxRdtase_FAD/NAD-bd"/>
</dbReference>
<dbReference type="InterPro" id="IPR029039">
    <property type="entry name" value="Flavoprotein-like_sf"/>
</dbReference>
<evidence type="ECO:0000313" key="21">
    <source>
        <dbReference type="EMBL" id="EMR71796.1"/>
    </source>
</evidence>
<evidence type="ECO:0000256" key="17">
    <source>
        <dbReference type="PIRSR" id="PIRSR000209-1"/>
    </source>
</evidence>
<keyword evidence="12 16" id="KW-0408">Iron</keyword>
<dbReference type="GO" id="GO:0003958">
    <property type="term" value="F:NADPH-hemoprotein reductase activity"/>
    <property type="evidence" value="ECO:0007669"/>
    <property type="project" value="UniProtKB-UniRule"/>
</dbReference>
<dbReference type="EC" id="1.14.14.1" evidence="16"/>
<feature type="binding site" description="axial binding residue" evidence="17">
    <location>
        <position position="409"/>
    </location>
    <ligand>
        <name>heme</name>
        <dbReference type="ChEBI" id="CHEBI:30413"/>
    </ligand>
    <ligandPart>
        <name>Fe</name>
        <dbReference type="ChEBI" id="CHEBI:18248"/>
    </ligandPart>
</feature>
<dbReference type="Gene3D" id="2.40.30.10">
    <property type="entry name" value="Translation factors"/>
    <property type="match status" value="1"/>
</dbReference>
<dbReference type="Gene3D" id="1.20.990.10">
    <property type="entry name" value="NADPH-cytochrome p450 Reductase, Chain A, domain 3"/>
    <property type="match status" value="1"/>
</dbReference>
<evidence type="ECO:0000256" key="18">
    <source>
        <dbReference type="SAM" id="MobiDB-lite"/>
    </source>
</evidence>
<dbReference type="GO" id="GO:0050660">
    <property type="term" value="F:flavin adenine dinucleotide binding"/>
    <property type="evidence" value="ECO:0007669"/>
    <property type="project" value="TreeGrafter"/>
</dbReference>
<name>M7TPF4_EUTLA</name>
<dbReference type="Pfam" id="PF00667">
    <property type="entry name" value="FAD_binding_1"/>
    <property type="match status" value="1"/>
</dbReference>
<keyword evidence="7 16" id="KW-0479">Metal-binding</keyword>
<dbReference type="GO" id="GO:0070330">
    <property type="term" value="F:aromatase activity"/>
    <property type="evidence" value="ECO:0007669"/>
    <property type="project" value="UniProtKB-UniRule"/>
</dbReference>
<evidence type="ECO:0000256" key="1">
    <source>
        <dbReference type="ARBA" id="ARBA00001971"/>
    </source>
</evidence>
<keyword evidence="3 16" id="KW-0813">Transport</keyword>
<evidence type="ECO:0000256" key="16">
    <source>
        <dbReference type="PIRNR" id="PIRNR000209"/>
    </source>
</evidence>
<dbReference type="InterPro" id="IPR023206">
    <property type="entry name" value="Bifunctional_P450_P450_red"/>
</dbReference>
<dbReference type="HOGENOM" id="CLU_001570_7_0_1"/>
<dbReference type="OMA" id="HSMMLDI"/>
<dbReference type="FunFam" id="1.10.630.10:FF:000040">
    <property type="entry name" value="Bifunctional cytochrome P450/NADPH--P450 reductase"/>
    <property type="match status" value="1"/>
</dbReference>
<dbReference type="PROSITE" id="PS51384">
    <property type="entry name" value="FAD_FR"/>
    <property type="match status" value="1"/>
</dbReference>
<dbReference type="InterPro" id="IPR039261">
    <property type="entry name" value="FNR_nucleotide-bd"/>
</dbReference>
<dbReference type="FunFam" id="3.40.50.360:FF:000032">
    <property type="entry name" value="Bifunctional cytochrome P450/NADPH--P450 reductase"/>
    <property type="match status" value="1"/>
</dbReference>
<gene>
    <name evidence="21" type="ORF">UCREL1_1152</name>
</gene>
<evidence type="ECO:0000256" key="3">
    <source>
        <dbReference type="ARBA" id="ARBA00022448"/>
    </source>
</evidence>
<dbReference type="InterPro" id="IPR001128">
    <property type="entry name" value="Cyt_P450"/>
</dbReference>
<evidence type="ECO:0000256" key="14">
    <source>
        <dbReference type="ARBA" id="ARBA00047827"/>
    </source>
</evidence>
<evidence type="ECO:0000313" key="22">
    <source>
        <dbReference type="Proteomes" id="UP000012174"/>
    </source>
</evidence>
<dbReference type="AlphaFoldDB" id="M7TPF4"/>
<evidence type="ECO:0000256" key="11">
    <source>
        <dbReference type="ARBA" id="ARBA00023002"/>
    </source>
</evidence>
<comment type="cofactor">
    <cofactor evidence="1 16 17">
        <name>heme</name>
        <dbReference type="ChEBI" id="CHEBI:30413"/>
    </cofactor>
</comment>
<dbReference type="InterPro" id="IPR017938">
    <property type="entry name" value="Riboflavin_synthase-like_b-brl"/>
</dbReference>
<evidence type="ECO:0000256" key="2">
    <source>
        <dbReference type="ARBA" id="ARBA00010018"/>
    </source>
</evidence>
<comment type="catalytic activity">
    <reaction evidence="15 16">
        <text>2 oxidized [cytochrome P450] + NADPH = 2 reduced [cytochrome P450] + NADP(+) + H(+)</text>
        <dbReference type="Rhea" id="RHEA:24040"/>
        <dbReference type="Rhea" id="RHEA-COMP:14627"/>
        <dbReference type="Rhea" id="RHEA-COMP:14628"/>
        <dbReference type="ChEBI" id="CHEBI:15378"/>
        <dbReference type="ChEBI" id="CHEBI:55376"/>
        <dbReference type="ChEBI" id="CHEBI:57783"/>
        <dbReference type="ChEBI" id="CHEBI:58349"/>
        <dbReference type="ChEBI" id="CHEBI:60344"/>
        <dbReference type="EC" id="1.6.2.4"/>
    </reaction>
</comment>
<dbReference type="eggNOG" id="KOG0157">
    <property type="taxonomic scope" value="Eukaryota"/>
</dbReference>
<dbReference type="GO" id="GO:0010181">
    <property type="term" value="F:FMN binding"/>
    <property type="evidence" value="ECO:0007669"/>
    <property type="project" value="UniProtKB-UniRule"/>
</dbReference>
<keyword evidence="4 16" id="KW-0349">Heme</keyword>
<dbReference type="Gene3D" id="3.40.50.360">
    <property type="match status" value="1"/>
</dbReference>
<keyword evidence="11 16" id="KW-0560">Oxidoreductase</keyword>
<organism evidence="21 22">
    <name type="scientific">Eutypa lata (strain UCR-EL1)</name>
    <name type="common">Grapevine dieback disease fungus</name>
    <name type="synonym">Eutypa armeniacae</name>
    <dbReference type="NCBI Taxonomy" id="1287681"/>
    <lineage>
        <taxon>Eukaryota</taxon>
        <taxon>Fungi</taxon>
        <taxon>Dikarya</taxon>
        <taxon>Ascomycota</taxon>
        <taxon>Pezizomycotina</taxon>
        <taxon>Sordariomycetes</taxon>
        <taxon>Xylariomycetidae</taxon>
        <taxon>Xylariales</taxon>
        <taxon>Diatrypaceae</taxon>
        <taxon>Eutypa</taxon>
    </lineage>
</organism>
<evidence type="ECO:0000256" key="4">
    <source>
        <dbReference type="ARBA" id="ARBA00022617"/>
    </source>
</evidence>
<keyword evidence="6 16" id="KW-0288">FMN</keyword>
<dbReference type="Pfam" id="PF00067">
    <property type="entry name" value="p450"/>
    <property type="match status" value="1"/>
</dbReference>
<keyword evidence="22" id="KW-1185">Reference proteome</keyword>
<keyword evidence="9 16" id="KW-0521">NADP</keyword>
<dbReference type="SUPFAM" id="SSF63380">
    <property type="entry name" value="Riboflavin synthase domain-like"/>
    <property type="match status" value="1"/>
</dbReference>
<comment type="cofactor">
    <cofactor evidence="16">
        <name>FAD</name>
        <dbReference type="ChEBI" id="CHEBI:57692"/>
    </cofactor>
    <cofactor evidence="16">
        <name>FMN</name>
        <dbReference type="ChEBI" id="CHEBI:58210"/>
    </cofactor>
</comment>
<dbReference type="GO" id="GO:0005829">
    <property type="term" value="C:cytosol"/>
    <property type="evidence" value="ECO:0007669"/>
    <property type="project" value="TreeGrafter"/>
</dbReference>
<accession>M7TPF4</accession>
<dbReference type="STRING" id="1287681.M7TPF4"/>
<dbReference type="InterPro" id="IPR003097">
    <property type="entry name" value="CysJ-like_FAD-binding"/>
</dbReference>
<dbReference type="PRINTS" id="PR00385">
    <property type="entry name" value="P450"/>
</dbReference>
<dbReference type="SUPFAM" id="SSF52343">
    <property type="entry name" value="Ferredoxin reductase-like, C-terminal NADP-linked domain"/>
    <property type="match status" value="1"/>
</dbReference>
<comment type="catalytic activity">
    <reaction evidence="14 16">
        <text>an organic molecule + reduced [NADPH--hemoprotein reductase] + O2 = an alcohol + oxidized [NADPH--hemoprotein reductase] + H2O + H(+)</text>
        <dbReference type="Rhea" id="RHEA:17149"/>
        <dbReference type="Rhea" id="RHEA-COMP:11964"/>
        <dbReference type="Rhea" id="RHEA-COMP:11965"/>
        <dbReference type="ChEBI" id="CHEBI:15377"/>
        <dbReference type="ChEBI" id="CHEBI:15378"/>
        <dbReference type="ChEBI" id="CHEBI:15379"/>
        <dbReference type="ChEBI" id="CHEBI:30879"/>
        <dbReference type="ChEBI" id="CHEBI:57618"/>
        <dbReference type="ChEBI" id="CHEBI:58210"/>
        <dbReference type="ChEBI" id="CHEBI:142491"/>
        <dbReference type="EC" id="1.14.14.1"/>
    </reaction>
</comment>
<dbReference type="CDD" id="cd11068">
    <property type="entry name" value="CYP120A1"/>
    <property type="match status" value="1"/>
</dbReference>
<dbReference type="PIRSF" id="PIRSF000209">
    <property type="entry name" value="Bifunctional_P450_P450R"/>
    <property type="match status" value="1"/>
</dbReference>
<evidence type="ECO:0000256" key="12">
    <source>
        <dbReference type="ARBA" id="ARBA00023004"/>
    </source>
</evidence>
<dbReference type="EMBL" id="KB705575">
    <property type="protein sequence ID" value="EMR71796.1"/>
    <property type="molecule type" value="Genomic_DNA"/>
</dbReference>
<keyword evidence="10 16" id="KW-0249">Electron transport</keyword>